<proteinExistence type="predicted"/>
<reference evidence="1 2" key="1">
    <citation type="journal article" date="2024" name="bioRxiv">
        <title>Comparative genomics of Cryptococcus and Kwoniella reveals pathogenesis evolution and contrasting karyotype dynamics via intercentromeric recombination or chromosome fusion.</title>
        <authorList>
            <person name="Coelho M.A."/>
            <person name="David-Palma M."/>
            <person name="Shea T."/>
            <person name="Bowers K."/>
            <person name="McGinley-Smith S."/>
            <person name="Mohammad A.W."/>
            <person name="Gnirke A."/>
            <person name="Yurkov A.M."/>
            <person name="Nowrousian M."/>
            <person name="Sun S."/>
            <person name="Cuomo C.A."/>
            <person name="Heitman J."/>
        </authorList>
    </citation>
    <scope>NUCLEOTIDE SEQUENCE [LARGE SCALE GENOMIC DNA]</scope>
    <source>
        <strain evidence="1 2">CBS 13917</strain>
    </source>
</reference>
<comment type="caution">
    <text evidence="1">The sequence shown here is derived from an EMBL/GenBank/DDBJ whole genome shotgun (WGS) entry which is preliminary data.</text>
</comment>
<dbReference type="Proteomes" id="UP001388673">
    <property type="component" value="Unassembled WGS sequence"/>
</dbReference>
<sequence length="259" mass="29403">MNALRNKDDGFAPLSEFRGRLCILQPLCFPSFSDLAFASSKSDANMGVNVAASERGRVINTSLVLISKRYDALILDDSETRWHQAVKTGDFSGLDTKLVKWAIIAMMRPHVEPMSDKPEHMKPRSDDEWFSGVKMHLELVIAQVAEQLPHFSPLFKELTVPVFSVVRSLLRLSAKLFDPKSHFFPTPTSSPKPTRLSQLFRDFGYCRSRSYDEENIPRRASPKCRPDIKHKLGLRGSLVKRNVENLTAKVQELKIEPVH</sequence>
<dbReference type="AlphaFoldDB" id="A0AAW0YGN0"/>
<evidence type="ECO:0000313" key="1">
    <source>
        <dbReference type="EMBL" id="KAK8844055.1"/>
    </source>
</evidence>
<dbReference type="EMBL" id="JBCAWK010000014">
    <property type="protein sequence ID" value="KAK8844055.1"/>
    <property type="molecule type" value="Genomic_DNA"/>
</dbReference>
<dbReference type="GeneID" id="92184107"/>
<evidence type="ECO:0000313" key="2">
    <source>
        <dbReference type="Proteomes" id="UP001388673"/>
    </source>
</evidence>
<organism evidence="1 2">
    <name type="scientific">Kwoniella newhampshirensis</name>
    <dbReference type="NCBI Taxonomy" id="1651941"/>
    <lineage>
        <taxon>Eukaryota</taxon>
        <taxon>Fungi</taxon>
        <taxon>Dikarya</taxon>
        <taxon>Basidiomycota</taxon>
        <taxon>Agaricomycotina</taxon>
        <taxon>Tremellomycetes</taxon>
        <taxon>Tremellales</taxon>
        <taxon>Cryptococcaceae</taxon>
        <taxon>Kwoniella</taxon>
    </lineage>
</organism>
<name>A0AAW0YGN0_9TREE</name>
<dbReference type="RefSeq" id="XP_066799619.1">
    <property type="nucleotide sequence ID" value="XM_066949927.1"/>
</dbReference>
<gene>
    <name evidence="1" type="ORF">IAR55_006849</name>
</gene>
<accession>A0AAW0YGN0</accession>
<protein>
    <submittedName>
        <fullName evidence="1">Uncharacterized protein</fullName>
    </submittedName>
</protein>
<dbReference type="KEGG" id="kne:92184107"/>
<keyword evidence="2" id="KW-1185">Reference proteome</keyword>